<protein>
    <submittedName>
        <fullName evidence="2">Phosphoribosyl 1,2-cyclic phosphate phosphodiesterase</fullName>
    </submittedName>
</protein>
<dbReference type="Pfam" id="PF12706">
    <property type="entry name" value="Lactamase_B_2"/>
    <property type="match status" value="1"/>
</dbReference>
<proteinExistence type="predicted"/>
<dbReference type="Proteomes" id="UP000184476">
    <property type="component" value="Unassembled WGS sequence"/>
</dbReference>
<dbReference type="AlphaFoldDB" id="A0A1M4ZWH7"/>
<feature type="domain" description="Metallo-beta-lactamase" evidence="1">
    <location>
        <begin position="44"/>
        <end position="226"/>
    </location>
</feature>
<name>A0A1M4ZWH7_9BACL</name>
<dbReference type="InterPro" id="IPR036866">
    <property type="entry name" value="RibonucZ/Hydroxyglut_hydro"/>
</dbReference>
<evidence type="ECO:0000313" key="3">
    <source>
        <dbReference type="Proteomes" id="UP000184476"/>
    </source>
</evidence>
<organism evidence="2 3">
    <name type="scientific">Seinonella peptonophila</name>
    <dbReference type="NCBI Taxonomy" id="112248"/>
    <lineage>
        <taxon>Bacteria</taxon>
        <taxon>Bacillati</taxon>
        <taxon>Bacillota</taxon>
        <taxon>Bacilli</taxon>
        <taxon>Bacillales</taxon>
        <taxon>Thermoactinomycetaceae</taxon>
        <taxon>Seinonella</taxon>
    </lineage>
</organism>
<dbReference type="SUPFAM" id="SSF56281">
    <property type="entry name" value="Metallo-hydrolase/oxidoreductase"/>
    <property type="match status" value="1"/>
</dbReference>
<dbReference type="PANTHER" id="PTHR42663">
    <property type="entry name" value="HYDROLASE C777.06C-RELATED-RELATED"/>
    <property type="match status" value="1"/>
</dbReference>
<dbReference type="EMBL" id="FQVL01000011">
    <property type="protein sequence ID" value="SHF22383.1"/>
    <property type="molecule type" value="Genomic_DNA"/>
</dbReference>
<evidence type="ECO:0000259" key="1">
    <source>
        <dbReference type="Pfam" id="PF12706"/>
    </source>
</evidence>
<dbReference type="CDD" id="cd16279">
    <property type="entry name" value="metallo-hydrolase-like_MBL-fold"/>
    <property type="match status" value="1"/>
</dbReference>
<reference evidence="2 3" key="1">
    <citation type="submission" date="2016-11" db="EMBL/GenBank/DDBJ databases">
        <authorList>
            <person name="Jaros S."/>
            <person name="Januszkiewicz K."/>
            <person name="Wedrychowicz H."/>
        </authorList>
    </citation>
    <scope>NUCLEOTIDE SEQUENCE [LARGE SCALE GENOMIC DNA]</scope>
    <source>
        <strain evidence="2 3">DSM 44666</strain>
    </source>
</reference>
<keyword evidence="3" id="KW-1185">Reference proteome</keyword>
<dbReference type="Gene3D" id="3.60.15.10">
    <property type="entry name" value="Ribonuclease Z/Hydroxyacylglutathione hydrolase-like"/>
    <property type="match status" value="1"/>
</dbReference>
<sequence>MGTLRFLGTSDAQGVPRMLCNCNICIGSDNVRKRPSAFIDSTQKILIDVSPDFRQQFLEYQIHIPDLLLVTHAHNDHIAGFGDLADLCFWNNKSLLVISPMDVIKTLKDRYPYLHNRTQIQFIGTTTWKTDEYEISFHKVNHGHNGYSYGIKFTRLGFVWAYISDAINMSDEQMTPFFNLDLIIMGASYWDESTRPNQEKRSVYDVQEAIKLKNHLNAHQMILTHMSHDIDITSRQLPSNVEFSFDGKLIDT</sequence>
<dbReference type="InterPro" id="IPR001279">
    <property type="entry name" value="Metallo-B-lactamas"/>
</dbReference>
<gene>
    <name evidence="2" type="ORF">SAMN05444392_11117</name>
</gene>
<dbReference type="RefSeq" id="WP_073156211.1">
    <property type="nucleotide sequence ID" value="NZ_FQVL01000011.1"/>
</dbReference>
<evidence type="ECO:0000313" key="2">
    <source>
        <dbReference type="EMBL" id="SHF22383.1"/>
    </source>
</evidence>
<accession>A0A1M4ZWH7</accession>
<dbReference type="PANTHER" id="PTHR42663:SF6">
    <property type="entry name" value="HYDROLASE C777.06C-RELATED"/>
    <property type="match status" value="1"/>
</dbReference>